<dbReference type="GO" id="GO:0004523">
    <property type="term" value="F:RNA-DNA hybrid ribonuclease activity"/>
    <property type="evidence" value="ECO:0007669"/>
    <property type="project" value="UniProtKB-UniRule"/>
</dbReference>
<evidence type="ECO:0000313" key="18">
    <source>
        <dbReference type="EMBL" id="MCZ0725083.1"/>
    </source>
</evidence>
<comment type="subcellular location">
    <subcellularLocation>
        <location evidence="4 14">Cytoplasm</location>
    </subcellularLocation>
</comment>
<dbReference type="InterPro" id="IPR036397">
    <property type="entry name" value="RNaseH_sf"/>
</dbReference>
<gene>
    <name evidence="14" type="primary">rnhB</name>
    <name evidence="18" type="ORF">OW157_00700</name>
</gene>
<dbReference type="GO" id="GO:0005737">
    <property type="term" value="C:cytoplasm"/>
    <property type="evidence" value="ECO:0007669"/>
    <property type="project" value="UniProtKB-SubCell"/>
</dbReference>
<evidence type="ECO:0000256" key="12">
    <source>
        <dbReference type="ARBA" id="ARBA00022801"/>
    </source>
</evidence>
<evidence type="ECO:0000256" key="6">
    <source>
        <dbReference type="ARBA" id="ARBA00012180"/>
    </source>
</evidence>
<dbReference type="EMBL" id="JAPRFR010000001">
    <property type="protein sequence ID" value="MCZ0725083.1"/>
    <property type="molecule type" value="Genomic_DNA"/>
</dbReference>
<feature type="binding site" evidence="14 15">
    <location>
        <position position="174"/>
    </location>
    <ligand>
        <name>a divalent metal cation</name>
        <dbReference type="ChEBI" id="CHEBI:60240"/>
    </ligand>
</feature>
<evidence type="ECO:0000256" key="4">
    <source>
        <dbReference type="ARBA" id="ARBA00004496"/>
    </source>
</evidence>
<dbReference type="GO" id="GO:0043137">
    <property type="term" value="P:DNA replication, removal of RNA primer"/>
    <property type="evidence" value="ECO:0007669"/>
    <property type="project" value="TreeGrafter"/>
</dbReference>
<name>A0A9X3JCT2_9LACT</name>
<evidence type="ECO:0000256" key="14">
    <source>
        <dbReference type="HAMAP-Rule" id="MF_00052"/>
    </source>
</evidence>
<dbReference type="InterPro" id="IPR001352">
    <property type="entry name" value="RNase_HII/HIII"/>
</dbReference>
<evidence type="ECO:0000256" key="13">
    <source>
        <dbReference type="ARBA" id="ARBA00023211"/>
    </source>
</evidence>
<keyword evidence="13 14" id="KW-0464">Manganese</keyword>
<dbReference type="GO" id="GO:0030145">
    <property type="term" value="F:manganese ion binding"/>
    <property type="evidence" value="ECO:0007669"/>
    <property type="project" value="UniProtKB-UniRule"/>
</dbReference>
<feature type="domain" description="RNase H type-2" evidence="17">
    <location>
        <begin position="76"/>
        <end position="260"/>
    </location>
</feature>
<keyword evidence="10 14" id="KW-0479">Metal-binding</keyword>
<dbReference type="InterPro" id="IPR012337">
    <property type="entry name" value="RNaseH-like_sf"/>
</dbReference>
<evidence type="ECO:0000256" key="1">
    <source>
        <dbReference type="ARBA" id="ARBA00000077"/>
    </source>
</evidence>
<evidence type="ECO:0000259" key="17">
    <source>
        <dbReference type="PROSITE" id="PS51975"/>
    </source>
</evidence>
<dbReference type="GO" id="GO:0003723">
    <property type="term" value="F:RNA binding"/>
    <property type="evidence" value="ECO:0007669"/>
    <property type="project" value="UniProtKB-UniRule"/>
</dbReference>
<dbReference type="Pfam" id="PF01351">
    <property type="entry name" value="RNase_HII"/>
    <property type="match status" value="1"/>
</dbReference>
<dbReference type="EC" id="3.1.26.4" evidence="6 14"/>
<evidence type="ECO:0000256" key="2">
    <source>
        <dbReference type="ARBA" id="ARBA00001946"/>
    </source>
</evidence>
<accession>A0A9X3JCT2</accession>
<dbReference type="FunFam" id="3.30.420.10:FF:000006">
    <property type="entry name" value="Ribonuclease HII"/>
    <property type="match status" value="1"/>
</dbReference>
<dbReference type="InterPro" id="IPR024567">
    <property type="entry name" value="RNase_HII/HIII_dom"/>
</dbReference>
<evidence type="ECO:0000256" key="11">
    <source>
        <dbReference type="ARBA" id="ARBA00022759"/>
    </source>
</evidence>
<dbReference type="PROSITE" id="PS51975">
    <property type="entry name" value="RNASE_H_2"/>
    <property type="match status" value="1"/>
</dbReference>
<organism evidence="18 19">
    <name type="scientific">Aerococcus kribbianus</name>
    <dbReference type="NCBI Taxonomy" id="2999064"/>
    <lineage>
        <taxon>Bacteria</taxon>
        <taxon>Bacillati</taxon>
        <taxon>Bacillota</taxon>
        <taxon>Bacilli</taxon>
        <taxon>Lactobacillales</taxon>
        <taxon>Aerococcaceae</taxon>
        <taxon>Aerococcus</taxon>
    </lineage>
</organism>
<dbReference type="GO" id="GO:0032299">
    <property type="term" value="C:ribonuclease H2 complex"/>
    <property type="evidence" value="ECO:0007669"/>
    <property type="project" value="TreeGrafter"/>
</dbReference>
<comment type="cofactor">
    <cofactor evidence="2">
        <name>Mg(2+)</name>
        <dbReference type="ChEBI" id="CHEBI:18420"/>
    </cofactor>
</comment>
<dbReference type="InterPro" id="IPR022898">
    <property type="entry name" value="RNase_HII"/>
</dbReference>
<evidence type="ECO:0000256" key="3">
    <source>
        <dbReference type="ARBA" id="ARBA00004065"/>
    </source>
</evidence>
<comment type="catalytic activity">
    <reaction evidence="1 14 15 16">
        <text>Endonucleolytic cleavage to 5'-phosphomonoester.</text>
        <dbReference type="EC" id="3.1.26.4"/>
    </reaction>
</comment>
<comment type="similarity">
    <text evidence="5 14 16">Belongs to the RNase HII family.</text>
</comment>
<reference evidence="18" key="1">
    <citation type="submission" date="2022-12" db="EMBL/GenBank/DDBJ databases">
        <title>Description and comparative metabolic analysis of Aerococcus sp. nov., isolated from the feces of a pig.</title>
        <authorList>
            <person name="Chang Y.-H."/>
        </authorList>
    </citation>
    <scope>NUCLEOTIDE SEQUENCE</scope>
    <source>
        <strain evidence="18">YH-aer222</strain>
    </source>
</reference>
<evidence type="ECO:0000256" key="9">
    <source>
        <dbReference type="ARBA" id="ARBA00022722"/>
    </source>
</evidence>
<evidence type="ECO:0000256" key="10">
    <source>
        <dbReference type="ARBA" id="ARBA00022723"/>
    </source>
</evidence>
<sequence>MINKKPATIADIKAYLKQDLSLIDPTYVKALAQDDRKGVASALAAYHKRCEKEAAILQAIDQLKARERQLRQAGYQFIAGVDEVGRGPLAGPVVAGAVILPEDMPAVYFNDSKQLSHQKRMALVADIEKYAIAYAVAGQSAQVIDQVNILQASKQAMALAIDKLTPQPDYLLVDAVALDQVSIPQSHPIKGDATVYAIAAASIYAKEKRDALMRQYDDQFPGYGFGRNAGYGTKDHLAALEKGGPTPIHRRTFAPVKKYL</sequence>
<dbReference type="Proteomes" id="UP001146670">
    <property type="component" value="Unassembled WGS sequence"/>
</dbReference>
<dbReference type="HAMAP" id="MF_00052_B">
    <property type="entry name" value="RNase_HII_B"/>
    <property type="match status" value="1"/>
</dbReference>
<keyword evidence="9 14" id="KW-0540">Nuclease</keyword>
<protein>
    <recommendedName>
        <fullName evidence="7 14">Ribonuclease HII</fullName>
        <shortName evidence="14">RNase HII</shortName>
        <ecNumber evidence="6 14">3.1.26.4</ecNumber>
    </recommendedName>
</protein>
<keyword evidence="12 14" id="KW-0378">Hydrolase</keyword>
<comment type="cofactor">
    <cofactor evidence="14 15">
        <name>Mn(2+)</name>
        <dbReference type="ChEBI" id="CHEBI:29035"/>
    </cofactor>
    <cofactor evidence="14 15">
        <name>Mg(2+)</name>
        <dbReference type="ChEBI" id="CHEBI:18420"/>
    </cofactor>
    <text evidence="14 15">Manganese or magnesium. Binds 1 divalent metal ion per monomer in the absence of substrate. May bind a second metal ion after substrate binding.</text>
</comment>
<dbReference type="NCBIfam" id="NF000594">
    <property type="entry name" value="PRK00015.1-1"/>
    <property type="match status" value="1"/>
</dbReference>
<comment type="function">
    <text evidence="3 14 16">Endonuclease that specifically degrades the RNA of RNA-DNA hybrids.</text>
</comment>
<keyword evidence="8 14" id="KW-0963">Cytoplasm</keyword>
<dbReference type="Gene3D" id="3.30.420.10">
    <property type="entry name" value="Ribonuclease H-like superfamily/Ribonuclease H"/>
    <property type="match status" value="1"/>
</dbReference>
<keyword evidence="11 14" id="KW-0255">Endonuclease</keyword>
<evidence type="ECO:0000256" key="15">
    <source>
        <dbReference type="PROSITE-ProRule" id="PRU01319"/>
    </source>
</evidence>
<dbReference type="AlphaFoldDB" id="A0A9X3JCT2"/>
<dbReference type="PANTHER" id="PTHR10954">
    <property type="entry name" value="RIBONUCLEASE H2 SUBUNIT A"/>
    <property type="match status" value="1"/>
</dbReference>
<evidence type="ECO:0000256" key="8">
    <source>
        <dbReference type="ARBA" id="ARBA00022490"/>
    </source>
</evidence>
<proteinExistence type="inferred from homology"/>
<feature type="binding site" evidence="14 15">
    <location>
        <position position="83"/>
    </location>
    <ligand>
        <name>a divalent metal cation</name>
        <dbReference type="ChEBI" id="CHEBI:60240"/>
    </ligand>
</feature>
<comment type="caution">
    <text evidence="18">The sequence shown here is derived from an EMBL/GenBank/DDBJ whole genome shotgun (WGS) entry which is preliminary data.</text>
</comment>
<feature type="binding site" evidence="14 15">
    <location>
        <position position="82"/>
    </location>
    <ligand>
        <name>a divalent metal cation</name>
        <dbReference type="ChEBI" id="CHEBI:60240"/>
    </ligand>
</feature>
<dbReference type="SUPFAM" id="SSF53098">
    <property type="entry name" value="Ribonuclease H-like"/>
    <property type="match status" value="1"/>
</dbReference>
<dbReference type="NCBIfam" id="NF000595">
    <property type="entry name" value="PRK00015.1-3"/>
    <property type="match status" value="1"/>
</dbReference>
<dbReference type="CDD" id="cd07182">
    <property type="entry name" value="RNase_HII_bacteria_HII_like"/>
    <property type="match status" value="1"/>
</dbReference>
<evidence type="ECO:0000256" key="5">
    <source>
        <dbReference type="ARBA" id="ARBA00007383"/>
    </source>
</evidence>
<dbReference type="GO" id="GO:0006298">
    <property type="term" value="P:mismatch repair"/>
    <property type="evidence" value="ECO:0007669"/>
    <property type="project" value="TreeGrafter"/>
</dbReference>
<evidence type="ECO:0000256" key="7">
    <source>
        <dbReference type="ARBA" id="ARBA00019179"/>
    </source>
</evidence>
<evidence type="ECO:0000256" key="16">
    <source>
        <dbReference type="RuleBase" id="RU003515"/>
    </source>
</evidence>
<evidence type="ECO:0000313" key="19">
    <source>
        <dbReference type="Proteomes" id="UP001146670"/>
    </source>
</evidence>
<keyword evidence="19" id="KW-1185">Reference proteome</keyword>
<dbReference type="PANTHER" id="PTHR10954:SF18">
    <property type="entry name" value="RIBONUCLEASE HII"/>
    <property type="match status" value="1"/>
</dbReference>
<dbReference type="RefSeq" id="WP_268751411.1">
    <property type="nucleotide sequence ID" value="NZ_JAPRFQ010000001.1"/>
</dbReference>